<keyword evidence="5 8" id="KW-0812">Transmembrane</keyword>
<feature type="transmembrane region" description="Helical" evidence="8">
    <location>
        <begin position="276"/>
        <end position="292"/>
    </location>
</feature>
<dbReference type="EMBL" id="VFOQ01000003">
    <property type="protein sequence ID" value="TQL56397.1"/>
    <property type="molecule type" value="Genomic_DNA"/>
</dbReference>
<dbReference type="AlphaFoldDB" id="A0A542Z7S9"/>
<evidence type="ECO:0000256" key="3">
    <source>
        <dbReference type="ARBA" id="ARBA00022448"/>
    </source>
</evidence>
<proteinExistence type="inferred from homology"/>
<dbReference type="Pfam" id="PF01594">
    <property type="entry name" value="AI-2E_transport"/>
    <property type="match status" value="1"/>
</dbReference>
<feature type="transmembrane region" description="Helical" evidence="8">
    <location>
        <begin position="73"/>
        <end position="94"/>
    </location>
</feature>
<keyword evidence="7 8" id="KW-0472">Membrane</keyword>
<dbReference type="InterPro" id="IPR002549">
    <property type="entry name" value="AI-2E-like"/>
</dbReference>
<protein>
    <submittedName>
        <fullName evidence="9">Putative PurR-regulated permease PerM</fullName>
    </submittedName>
</protein>
<evidence type="ECO:0000256" key="2">
    <source>
        <dbReference type="ARBA" id="ARBA00009773"/>
    </source>
</evidence>
<evidence type="ECO:0000313" key="10">
    <source>
        <dbReference type="Proteomes" id="UP000319514"/>
    </source>
</evidence>
<feature type="transmembrane region" description="Helical" evidence="8">
    <location>
        <begin position="40"/>
        <end position="66"/>
    </location>
</feature>
<sequence>MSVPTRDQSGRGLRLIADLSLRFLLISAAIYVLLRILNAISLVTITVVVALLVSALLQPAVAWLVGRGVPRPVAAIGVFVVGVVAIGLAVWFAVSQVANNATLIGNQLLNALTSIQDWLVHGPLHLSAKQVDQLGSNLQQTLANNQGTIVSGVFATAGSALSVISGGVLCLFAICFMLLDDGQIWRWVVSLAPDREEPRVAHAGQVAWRTLSAYMRGCVILAFINSLTMVIVMLVAGMPLVIPLGVLLFLGSLIPLVGMVVAGIVVVLVALVTKSVAVAIVMAVALVLTVQLEGNMLNPYILGKAVSIHPLAILLAVTGGTILGGVFGAFIAVPLVAVLNNVRTTVRLDAAAADG</sequence>
<comment type="caution">
    <text evidence="9">The sequence shown here is derived from an EMBL/GenBank/DDBJ whole genome shotgun (WGS) entry which is preliminary data.</text>
</comment>
<keyword evidence="4" id="KW-1003">Cell membrane</keyword>
<dbReference type="GO" id="GO:0005886">
    <property type="term" value="C:plasma membrane"/>
    <property type="evidence" value="ECO:0007669"/>
    <property type="project" value="UniProtKB-SubCell"/>
</dbReference>
<evidence type="ECO:0000256" key="4">
    <source>
        <dbReference type="ARBA" id="ARBA00022475"/>
    </source>
</evidence>
<keyword evidence="6 8" id="KW-1133">Transmembrane helix</keyword>
<name>A0A542Z7S9_9MICO</name>
<evidence type="ECO:0000256" key="6">
    <source>
        <dbReference type="ARBA" id="ARBA00022989"/>
    </source>
</evidence>
<organism evidence="9 10">
    <name type="scientific">Oryzihumus leptocrescens</name>
    <dbReference type="NCBI Taxonomy" id="297536"/>
    <lineage>
        <taxon>Bacteria</taxon>
        <taxon>Bacillati</taxon>
        <taxon>Actinomycetota</taxon>
        <taxon>Actinomycetes</taxon>
        <taxon>Micrococcales</taxon>
        <taxon>Intrasporangiaceae</taxon>
        <taxon>Oryzihumus</taxon>
    </lineage>
</organism>
<dbReference type="PANTHER" id="PTHR21716:SF53">
    <property type="entry name" value="PERMEASE PERM-RELATED"/>
    <property type="match status" value="1"/>
</dbReference>
<feature type="transmembrane region" description="Helical" evidence="8">
    <location>
        <begin position="248"/>
        <end position="269"/>
    </location>
</feature>
<gene>
    <name evidence="9" type="ORF">FB474_4013</name>
</gene>
<keyword evidence="3" id="KW-0813">Transport</keyword>
<dbReference type="OrthoDB" id="9784366at2"/>
<accession>A0A542Z7S9</accession>
<comment type="subcellular location">
    <subcellularLocation>
        <location evidence="1">Cell membrane</location>
        <topology evidence="1">Multi-pass membrane protein</topology>
    </subcellularLocation>
</comment>
<feature type="transmembrane region" description="Helical" evidence="8">
    <location>
        <begin position="312"/>
        <end position="339"/>
    </location>
</feature>
<feature type="transmembrane region" description="Helical" evidence="8">
    <location>
        <begin position="218"/>
        <end position="242"/>
    </location>
</feature>
<comment type="similarity">
    <text evidence="2">Belongs to the autoinducer-2 exporter (AI-2E) (TC 2.A.86) family.</text>
</comment>
<dbReference type="GO" id="GO:0055085">
    <property type="term" value="P:transmembrane transport"/>
    <property type="evidence" value="ECO:0007669"/>
    <property type="project" value="TreeGrafter"/>
</dbReference>
<feature type="transmembrane region" description="Helical" evidence="8">
    <location>
        <begin position="12"/>
        <end position="34"/>
    </location>
</feature>
<evidence type="ECO:0000256" key="7">
    <source>
        <dbReference type="ARBA" id="ARBA00023136"/>
    </source>
</evidence>
<evidence type="ECO:0000256" key="5">
    <source>
        <dbReference type="ARBA" id="ARBA00022692"/>
    </source>
</evidence>
<keyword evidence="10" id="KW-1185">Reference proteome</keyword>
<reference evidence="9 10" key="1">
    <citation type="submission" date="2019-06" db="EMBL/GenBank/DDBJ databases">
        <title>Sequencing the genomes of 1000 actinobacteria strains.</title>
        <authorList>
            <person name="Klenk H.-P."/>
        </authorList>
    </citation>
    <scope>NUCLEOTIDE SEQUENCE [LARGE SCALE GENOMIC DNA]</scope>
    <source>
        <strain evidence="9 10">DSM 18082</strain>
    </source>
</reference>
<feature type="transmembrane region" description="Helical" evidence="8">
    <location>
        <begin position="153"/>
        <end position="179"/>
    </location>
</feature>
<dbReference type="PANTHER" id="PTHR21716">
    <property type="entry name" value="TRANSMEMBRANE PROTEIN"/>
    <property type="match status" value="1"/>
</dbReference>
<evidence type="ECO:0000256" key="8">
    <source>
        <dbReference type="SAM" id="Phobius"/>
    </source>
</evidence>
<dbReference type="Proteomes" id="UP000319514">
    <property type="component" value="Unassembled WGS sequence"/>
</dbReference>
<evidence type="ECO:0000313" key="9">
    <source>
        <dbReference type="EMBL" id="TQL56397.1"/>
    </source>
</evidence>
<dbReference type="RefSeq" id="WP_141790602.1">
    <property type="nucleotide sequence ID" value="NZ_BAAAKX010000008.1"/>
</dbReference>
<evidence type="ECO:0000256" key="1">
    <source>
        <dbReference type="ARBA" id="ARBA00004651"/>
    </source>
</evidence>